<name>A0A2W5KIL5_ANCNO</name>
<keyword evidence="3 7" id="KW-0288">FMN</keyword>
<comment type="similarity">
    <text evidence="1 7">Belongs to the nitroreductase family.</text>
</comment>
<dbReference type="InterPro" id="IPR029479">
    <property type="entry name" value="Nitroreductase"/>
</dbReference>
<evidence type="ECO:0000256" key="6">
    <source>
        <dbReference type="ARBA" id="ARBA00023027"/>
    </source>
</evidence>
<accession>A0A2W5KIL5</accession>
<evidence type="ECO:0000256" key="8">
    <source>
        <dbReference type="PIRSR" id="PIRSR000232-1"/>
    </source>
</evidence>
<dbReference type="AlphaFoldDB" id="A0A2W5KIL5"/>
<keyword evidence="6 7" id="KW-0520">NAD</keyword>
<comment type="caution">
    <text evidence="10">The sequence shown here is derived from an EMBL/GenBank/DDBJ whole genome shotgun (WGS) entry which is preliminary data.</text>
</comment>
<feature type="binding site" description="in other chain" evidence="8">
    <location>
        <begin position="11"/>
        <end position="13"/>
    </location>
    <ligand>
        <name>FMN</name>
        <dbReference type="ChEBI" id="CHEBI:58210"/>
        <note>ligand shared between dimeric partners</note>
    </ligand>
</feature>
<evidence type="ECO:0000313" key="10">
    <source>
        <dbReference type="EMBL" id="PZQ16936.1"/>
    </source>
</evidence>
<keyword evidence="4 7" id="KW-0521">NADP</keyword>
<evidence type="ECO:0000259" key="9">
    <source>
        <dbReference type="Pfam" id="PF00881"/>
    </source>
</evidence>
<dbReference type="Proteomes" id="UP000249577">
    <property type="component" value="Unassembled WGS sequence"/>
</dbReference>
<feature type="binding site" description="in other chain" evidence="8">
    <location>
        <begin position="136"/>
        <end position="138"/>
    </location>
    <ligand>
        <name>FMN</name>
        <dbReference type="ChEBI" id="CHEBI:58210"/>
        <note>ligand shared between dimeric partners</note>
    </ligand>
</feature>
<sequence length="189" mass="20294">MTETIDLLAARRSVPANALAEPGPSDAELDTILTIAARVPDHGKLAPWRFVVIAGDARAELGRRLAALLRETDPSVPEARVAQQENVFSQSALVVAVVSAAGPHVKIPEWEQELSAGAVCMNMLVAANALGYGAQWLTGWAAYEPRAREILGLAPNEKVAGFIHLGVPTERLPDRPRPELDKIVTRWGA</sequence>
<comment type="cofactor">
    <cofactor evidence="8">
        <name>FMN</name>
        <dbReference type="ChEBI" id="CHEBI:58210"/>
    </cofactor>
    <text evidence="8">Binds 1 FMN per subunit.</text>
</comment>
<dbReference type="SUPFAM" id="SSF55469">
    <property type="entry name" value="FMN-dependent nitroreductase-like"/>
    <property type="match status" value="1"/>
</dbReference>
<dbReference type="PANTHER" id="PTHR43821:SF1">
    <property type="entry name" value="NAD(P)H NITROREDUCTASE YDJA-RELATED"/>
    <property type="match status" value="1"/>
</dbReference>
<dbReference type="CDD" id="cd02135">
    <property type="entry name" value="YdjA-like"/>
    <property type="match status" value="1"/>
</dbReference>
<dbReference type="InterPro" id="IPR000415">
    <property type="entry name" value="Nitroreductase-like"/>
</dbReference>
<organism evidence="10 11">
    <name type="scientific">Ancylobacter novellus</name>
    <name type="common">Thiobacillus novellus</name>
    <dbReference type="NCBI Taxonomy" id="921"/>
    <lineage>
        <taxon>Bacteria</taxon>
        <taxon>Pseudomonadati</taxon>
        <taxon>Pseudomonadota</taxon>
        <taxon>Alphaproteobacteria</taxon>
        <taxon>Hyphomicrobiales</taxon>
        <taxon>Xanthobacteraceae</taxon>
        <taxon>Ancylobacter</taxon>
    </lineage>
</organism>
<feature type="domain" description="Nitroreductase" evidence="9">
    <location>
        <begin position="9"/>
        <end position="166"/>
    </location>
</feature>
<reference evidence="10 11" key="1">
    <citation type="submission" date="2017-08" db="EMBL/GenBank/DDBJ databases">
        <title>Infants hospitalized years apart are colonized by the same room-sourced microbial strains.</title>
        <authorList>
            <person name="Brooks B."/>
            <person name="Olm M.R."/>
            <person name="Firek B.A."/>
            <person name="Baker R."/>
            <person name="Thomas B.C."/>
            <person name="Morowitz M.J."/>
            <person name="Banfield J.F."/>
        </authorList>
    </citation>
    <scope>NUCLEOTIDE SEQUENCE [LARGE SCALE GENOMIC DNA]</scope>
    <source>
        <strain evidence="10">S2_005_003_R2_43</strain>
    </source>
</reference>
<evidence type="ECO:0000256" key="4">
    <source>
        <dbReference type="ARBA" id="ARBA00022857"/>
    </source>
</evidence>
<keyword evidence="5 7" id="KW-0560">Oxidoreductase</keyword>
<evidence type="ECO:0000256" key="5">
    <source>
        <dbReference type="ARBA" id="ARBA00023002"/>
    </source>
</evidence>
<keyword evidence="2 7" id="KW-0285">Flavoprotein</keyword>
<dbReference type="EMBL" id="QFPN01000003">
    <property type="protein sequence ID" value="PZQ16936.1"/>
    <property type="molecule type" value="Genomic_DNA"/>
</dbReference>
<dbReference type="PANTHER" id="PTHR43821">
    <property type="entry name" value="NAD(P)H NITROREDUCTASE YDJA-RELATED"/>
    <property type="match status" value="1"/>
</dbReference>
<gene>
    <name evidence="10" type="ORF">DI565_05965</name>
</gene>
<dbReference type="InterPro" id="IPR052530">
    <property type="entry name" value="NAD(P)H_nitroreductase"/>
</dbReference>
<dbReference type="EC" id="1.-.-.-" evidence="7"/>
<evidence type="ECO:0000256" key="1">
    <source>
        <dbReference type="ARBA" id="ARBA00007118"/>
    </source>
</evidence>
<proteinExistence type="inferred from homology"/>
<dbReference type="InterPro" id="IPR026021">
    <property type="entry name" value="YdjA-like"/>
</dbReference>
<dbReference type="PIRSF" id="PIRSF000232">
    <property type="entry name" value="YdjA"/>
    <property type="match status" value="1"/>
</dbReference>
<evidence type="ECO:0000256" key="3">
    <source>
        <dbReference type="ARBA" id="ARBA00022643"/>
    </source>
</evidence>
<dbReference type="Pfam" id="PF00881">
    <property type="entry name" value="Nitroreductase"/>
    <property type="match status" value="1"/>
</dbReference>
<dbReference type="GO" id="GO:0016491">
    <property type="term" value="F:oxidoreductase activity"/>
    <property type="evidence" value="ECO:0007669"/>
    <property type="project" value="UniProtKB-UniRule"/>
</dbReference>
<evidence type="ECO:0000256" key="2">
    <source>
        <dbReference type="ARBA" id="ARBA00022630"/>
    </source>
</evidence>
<protein>
    <recommendedName>
        <fullName evidence="7">Putative NAD(P)H nitroreductase</fullName>
        <ecNumber evidence="7">1.-.-.-</ecNumber>
    </recommendedName>
</protein>
<feature type="binding site" evidence="8">
    <location>
        <position position="38"/>
    </location>
    <ligand>
        <name>FMN</name>
        <dbReference type="ChEBI" id="CHEBI:58210"/>
        <note>ligand shared between dimeric partners</note>
    </ligand>
</feature>
<dbReference type="Gene3D" id="3.40.109.10">
    <property type="entry name" value="NADH Oxidase"/>
    <property type="match status" value="1"/>
</dbReference>
<feature type="binding site" evidence="8">
    <location>
        <position position="42"/>
    </location>
    <ligand>
        <name>FMN</name>
        <dbReference type="ChEBI" id="CHEBI:58210"/>
        <note>ligand shared between dimeric partners</note>
    </ligand>
</feature>
<evidence type="ECO:0000256" key="7">
    <source>
        <dbReference type="PIRNR" id="PIRNR000232"/>
    </source>
</evidence>
<evidence type="ECO:0000313" key="11">
    <source>
        <dbReference type="Proteomes" id="UP000249577"/>
    </source>
</evidence>